<dbReference type="RefSeq" id="WP_128391127.1">
    <property type="nucleotide sequence ID" value="NZ_SBII01000014.1"/>
</dbReference>
<dbReference type="GO" id="GO:0030288">
    <property type="term" value="C:outer membrane-bounded periplasmic space"/>
    <property type="evidence" value="ECO:0007669"/>
    <property type="project" value="TreeGrafter"/>
</dbReference>
<evidence type="ECO:0000313" key="2">
    <source>
        <dbReference type="EMBL" id="RWW92039.1"/>
    </source>
</evidence>
<gene>
    <name evidence="2" type="ORF">EPI11_16675</name>
</gene>
<dbReference type="GO" id="GO:0008236">
    <property type="term" value="F:serine-type peptidase activity"/>
    <property type="evidence" value="ECO:0007669"/>
    <property type="project" value="InterPro"/>
</dbReference>
<dbReference type="InterPro" id="IPR029045">
    <property type="entry name" value="ClpP/crotonase-like_dom_sf"/>
</dbReference>
<dbReference type="EMBL" id="SBII01000014">
    <property type="protein sequence ID" value="RWW92039.1"/>
    <property type="molecule type" value="Genomic_DNA"/>
</dbReference>
<name>A0A3S3RDB2_9FLAO</name>
<protein>
    <recommendedName>
        <fullName evidence="1">Tail specific protease domain-containing protein</fullName>
    </recommendedName>
</protein>
<accession>A0A3S3RDB2</accession>
<dbReference type="Gene3D" id="3.90.226.10">
    <property type="entry name" value="2-enoyl-CoA Hydratase, Chain A, domain 1"/>
    <property type="match status" value="1"/>
</dbReference>
<dbReference type="AlphaFoldDB" id="A0A3S3RDB2"/>
<dbReference type="InterPro" id="IPR005151">
    <property type="entry name" value="Tail-specific_protease"/>
</dbReference>
<feature type="domain" description="Tail specific protease" evidence="1">
    <location>
        <begin position="33"/>
        <end position="124"/>
    </location>
</feature>
<dbReference type="GO" id="GO:0007165">
    <property type="term" value="P:signal transduction"/>
    <property type="evidence" value="ECO:0007669"/>
    <property type="project" value="TreeGrafter"/>
</dbReference>
<evidence type="ECO:0000259" key="1">
    <source>
        <dbReference type="Pfam" id="PF03572"/>
    </source>
</evidence>
<dbReference type="Pfam" id="PF03572">
    <property type="entry name" value="Peptidase_S41"/>
    <property type="match status" value="1"/>
</dbReference>
<evidence type="ECO:0000313" key="3">
    <source>
        <dbReference type="Proteomes" id="UP000287527"/>
    </source>
</evidence>
<keyword evidence="3" id="KW-1185">Reference proteome</keyword>
<proteinExistence type="predicted"/>
<dbReference type="GO" id="GO:0004175">
    <property type="term" value="F:endopeptidase activity"/>
    <property type="evidence" value="ECO:0007669"/>
    <property type="project" value="TreeGrafter"/>
</dbReference>
<dbReference type="PANTHER" id="PTHR32060">
    <property type="entry name" value="TAIL-SPECIFIC PROTEASE"/>
    <property type="match status" value="1"/>
</dbReference>
<dbReference type="GO" id="GO:0006508">
    <property type="term" value="P:proteolysis"/>
    <property type="evidence" value="ECO:0007669"/>
    <property type="project" value="InterPro"/>
</dbReference>
<dbReference type="SUPFAM" id="SSF52096">
    <property type="entry name" value="ClpP/crotonase"/>
    <property type="match status" value="1"/>
</dbReference>
<dbReference type="Proteomes" id="UP000287527">
    <property type="component" value="Unassembled WGS sequence"/>
</dbReference>
<reference evidence="2 3" key="1">
    <citation type="submission" date="2019-01" db="EMBL/GenBank/DDBJ databases">
        <title>Flavobacterium sp. nov.,isolated from freshwater.</title>
        <authorList>
            <person name="Zhang R."/>
            <person name="Du Z.-J."/>
        </authorList>
    </citation>
    <scope>NUCLEOTIDE SEQUENCE [LARGE SCALE GENOMIC DNA]</scope>
    <source>
        <strain evidence="2 3">1E403</strain>
    </source>
</reference>
<dbReference type="OrthoDB" id="5379939at2"/>
<dbReference type="PANTHER" id="PTHR32060:SF30">
    <property type="entry name" value="CARBOXY-TERMINAL PROCESSING PROTEASE CTPA"/>
    <property type="match status" value="1"/>
</dbReference>
<organism evidence="2 3">
    <name type="scientific">Flavobacterium cerinum</name>
    <dbReference type="NCBI Taxonomy" id="2502784"/>
    <lineage>
        <taxon>Bacteria</taxon>
        <taxon>Pseudomonadati</taxon>
        <taxon>Bacteroidota</taxon>
        <taxon>Flavobacteriia</taxon>
        <taxon>Flavobacteriales</taxon>
        <taxon>Flavobacteriaceae</taxon>
        <taxon>Flavobacterium</taxon>
    </lineage>
</organism>
<comment type="caution">
    <text evidence="2">The sequence shown here is derived from an EMBL/GenBank/DDBJ whole genome shotgun (WGS) entry which is preliminary data.</text>
</comment>
<sequence length="148" mass="16443">MLKEPKWFGIKTKADFSRPGRFCFEDFIIIEKYKYAGKNNPDAYNGKVVVLINEYTQSAEELWAMMFKTIPGVTLIGSQTAGADGNKTPIPLIDGGTMVFSGLGIFYTDKSETQRIGIVPDIVVKPTIKDVQNNTDALVNKAFEVILK</sequence>